<feature type="region of interest" description="Disordered" evidence="3">
    <location>
        <begin position="425"/>
        <end position="445"/>
    </location>
</feature>
<dbReference type="Gene3D" id="3.40.1090.10">
    <property type="entry name" value="Cytosolic phospholipase A2 catalytic domain"/>
    <property type="match status" value="1"/>
</dbReference>
<feature type="active site" description="Proton acceptor" evidence="2">
    <location>
        <position position="235"/>
    </location>
</feature>
<dbReference type="InterPro" id="IPR016035">
    <property type="entry name" value="Acyl_Trfase/lysoPLipase"/>
</dbReference>
<keyword evidence="1 2" id="KW-0443">Lipid metabolism</keyword>
<dbReference type="InterPro" id="IPR002641">
    <property type="entry name" value="PNPLA_dom"/>
</dbReference>
<evidence type="ECO:0000256" key="3">
    <source>
        <dbReference type="SAM" id="MobiDB-lite"/>
    </source>
</evidence>
<dbReference type="PANTHER" id="PTHR46394:SF1">
    <property type="entry name" value="PNPLA DOMAIN-CONTAINING PROTEIN"/>
    <property type="match status" value="1"/>
</dbReference>
<dbReference type="AlphaFoldDB" id="A0A5E4PDV2"/>
<gene>
    <name evidence="6" type="ORF">AQUSIP_02480</name>
</gene>
<keyword evidence="2" id="KW-0378">Hydrolase</keyword>
<dbReference type="GO" id="GO:0016787">
    <property type="term" value="F:hydrolase activity"/>
    <property type="evidence" value="ECO:0007669"/>
    <property type="project" value="UniProtKB-UniRule"/>
</dbReference>
<keyword evidence="4" id="KW-0472">Membrane</keyword>
<feature type="short sequence motif" description="DGA/G" evidence="2">
    <location>
        <begin position="235"/>
        <end position="237"/>
    </location>
</feature>
<dbReference type="GO" id="GO:0016042">
    <property type="term" value="P:lipid catabolic process"/>
    <property type="evidence" value="ECO:0007669"/>
    <property type="project" value="UniProtKB-UniRule"/>
</dbReference>
<keyword evidence="4" id="KW-0812">Transmembrane</keyword>
<dbReference type="EMBL" id="LR699119">
    <property type="protein sequence ID" value="VVC74974.1"/>
    <property type="molecule type" value="Genomic_DNA"/>
</dbReference>
<dbReference type="RefSeq" id="WP_148337861.1">
    <property type="nucleotide sequence ID" value="NZ_LR699119.1"/>
</dbReference>
<evidence type="ECO:0000259" key="5">
    <source>
        <dbReference type="PROSITE" id="PS51635"/>
    </source>
</evidence>
<dbReference type="SUPFAM" id="SSF52151">
    <property type="entry name" value="FabD/lysophospholipase-like"/>
    <property type="match status" value="1"/>
</dbReference>
<feature type="domain" description="PNPLA" evidence="5">
    <location>
        <begin position="24"/>
        <end position="248"/>
    </location>
</feature>
<evidence type="ECO:0000313" key="7">
    <source>
        <dbReference type="Proteomes" id="UP000324194"/>
    </source>
</evidence>
<protein>
    <recommendedName>
        <fullName evidence="5">PNPLA domain-containing protein</fullName>
    </recommendedName>
</protein>
<feature type="short sequence motif" description="GXGXXG" evidence="2">
    <location>
        <begin position="28"/>
        <end position="33"/>
    </location>
</feature>
<dbReference type="KEGG" id="asip:AQUSIP_02480"/>
<evidence type="ECO:0000256" key="1">
    <source>
        <dbReference type="ARBA" id="ARBA00023098"/>
    </source>
</evidence>
<keyword evidence="4" id="KW-1133">Transmembrane helix</keyword>
<dbReference type="OrthoDB" id="9807112at2"/>
<dbReference type="PROSITE" id="PS51635">
    <property type="entry name" value="PNPLA"/>
    <property type="match status" value="1"/>
</dbReference>
<dbReference type="Pfam" id="PF01734">
    <property type="entry name" value="Patatin"/>
    <property type="match status" value="1"/>
</dbReference>
<proteinExistence type="predicted"/>
<dbReference type="Proteomes" id="UP000324194">
    <property type="component" value="Chromosome 1"/>
</dbReference>
<keyword evidence="2" id="KW-0442">Lipid degradation</keyword>
<sequence length="445" mass="49450">MFSSQLSESSEFRQAQDLAHIVNIVVSGGGAAGICFAGSFKRIEGVRGFSFSHIRRAAGSSIGSVAALAICLGLNPERMFTKLATLDFKKFLDRSSKSKIIYNFFKHRAVSEGREITQELLQFLKEETDRINNDLKQPLDLPAPERLTFRDLKKLGCKDLFIVTTECFMRGNEGGSEQKIWCHLTTPDAPVAAVILASMAVPVLFPGVTFKQDEDKIFSVIPNSTHDPFAMLNFDGGITNNCLLKLFDYRCYLNDGEIERHEDDKESMKFLAEIADFEKPDFGFDPDLRVKNPHTLAFALYPSSDIPKTPIIGYNPLAIGQAIINGFLLSRLNELLRDNHERIIVVNSPIAMTDFDANEELQQQAILAGARAVSRYLGLTDAINEEEYKLPRKYPTNPAPHPAHSVPALSAAECFLMWGSVTFTENPPSPATPPAEKARRPALHK</sequence>
<name>A0A5E4PDV2_9COXI</name>
<dbReference type="PANTHER" id="PTHR46394">
    <property type="entry name" value="ANNEXIN"/>
    <property type="match status" value="1"/>
</dbReference>
<keyword evidence="7" id="KW-1185">Reference proteome</keyword>
<organism evidence="6 7">
    <name type="scientific">Aquicella siphonis</name>
    <dbReference type="NCBI Taxonomy" id="254247"/>
    <lineage>
        <taxon>Bacteria</taxon>
        <taxon>Pseudomonadati</taxon>
        <taxon>Pseudomonadota</taxon>
        <taxon>Gammaproteobacteria</taxon>
        <taxon>Legionellales</taxon>
        <taxon>Coxiellaceae</taxon>
        <taxon>Aquicella</taxon>
    </lineage>
</organism>
<feature type="transmembrane region" description="Helical" evidence="4">
    <location>
        <begin position="20"/>
        <end position="37"/>
    </location>
</feature>
<evidence type="ECO:0000313" key="6">
    <source>
        <dbReference type="EMBL" id="VVC74974.1"/>
    </source>
</evidence>
<reference evidence="6 7" key="1">
    <citation type="submission" date="2019-08" db="EMBL/GenBank/DDBJ databases">
        <authorList>
            <person name="Guy L."/>
        </authorList>
    </citation>
    <scope>NUCLEOTIDE SEQUENCE [LARGE SCALE GENOMIC DNA]</scope>
    <source>
        <strain evidence="6 7">SGT-108</strain>
    </source>
</reference>
<feature type="active site" description="Nucleophile" evidence="2">
    <location>
        <position position="61"/>
    </location>
</feature>
<evidence type="ECO:0000256" key="2">
    <source>
        <dbReference type="PROSITE-ProRule" id="PRU01161"/>
    </source>
</evidence>
<evidence type="ECO:0000256" key="4">
    <source>
        <dbReference type="SAM" id="Phobius"/>
    </source>
</evidence>
<dbReference type="InterPro" id="IPR052580">
    <property type="entry name" value="Lipid_Hydrolase"/>
</dbReference>
<feature type="short sequence motif" description="GXSXG" evidence="2">
    <location>
        <begin position="59"/>
        <end position="63"/>
    </location>
</feature>
<accession>A0A5E4PDV2</accession>